<name>A0A554LJE9_9BACT</name>
<evidence type="ECO:0000256" key="1">
    <source>
        <dbReference type="ARBA" id="ARBA00022723"/>
    </source>
</evidence>
<keyword evidence="1" id="KW-0479">Metal-binding</keyword>
<evidence type="ECO:0000256" key="2">
    <source>
        <dbReference type="ARBA" id="ARBA00023004"/>
    </source>
</evidence>
<accession>A0A554LJE9</accession>
<gene>
    <name evidence="5" type="ORF">CEN89_342</name>
</gene>
<dbReference type="PANTHER" id="PTHR40447:SF1">
    <property type="entry name" value="ANAEROBIC SULFITE REDUCTASE SUBUNIT A"/>
    <property type="match status" value="1"/>
</dbReference>
<dbReference type="AlphaFoldDB" id="A0A554LJE9"/>
<keyword evidence="2" id="KW-0408">Iron</keyword>
<dbReference type="Proteomes" id="UP000315689">
    <property type="component" value="Unassembled WGS sequence"/>
</dbReference>
<dbReference type="PANTHER" id="PTHR40447">
    <property type="entry name" value="ANAEROBIC SULFITE REDUCTASE SUBUNIT A"/>
    <property type="match status" value="1"/>
</dbReference>
<keyword evidence="3" id="KW-0411">Iron-sulfur</keyword>
<evidence type="ECO:0000256" key="3">
    <source>
        <dbReference type="ARBA" id="ARBA00023014"/>
    </source>
</evidence>
<feature type="domain" description="4Fe-4S ferredoxin-type" evidence="4">
    <location>
        <begin position="208"/>
        <end position="238"/>
    </location>
</feature>
<comment type="caution">
    <text evidence="5">The sequence shown here is derived from an EMBL/GenBank/DDBJ whole genome shotgun (WGS) entry which is preliminary data.</text>
</comment>
<dbReference type="SUPFAM" id="SSF46548">
    <property type="entry name" value="alpha-helical ferredoxin"/>
    <property type="match status" value="1"/>
</dbReference>
<evidence type="ECO:0000259" key="4">
    <source>
        <dbReference type="PROSITE" id="PS51379"/>
    </source>
</evidence>
<dbReference type="Pfam" id="PF17179">
    <property type="entry name" value="Fer4_22"/>
    <property type="match status" value="1"/>
</dbReference>
<dbReference type="InterPro" id="IPR017896">
    <property type="entry name" value="4Fe4S_Fe-S-bd"/>
</dbReference>
<evidence type="ECO:0000313" key="5">
    <source>
        <dbReference type="EMBL" id="TSC92977.1"/>
    </source>
</evidence>
<organism evidence="5 6">
    <name type="scientific">Candidatus Berkelbacteria bacterium Licking1014_7</name>
    <dbReference type="NCBI Taxonomy" id="2017147"/>
    <lineage>
        <taxon>Bacteria</taxon>
        <taxon>Candidatus Berkelbacteria</taxon>
    </lineage>
</organism>
<dbReference type="InterPro" id="IPR017900">
    <property type="entry name" value="4Fe4S_Fe_S_CS"/>
</dbReference>
<protein>
    <submittedName>
        <fullName evidence="5">Hydrogenase/sulfur reductase subunit beta</fullName>
    </submittedName>
</protein>
<feature type="domain" description="4Fe-4S ferredoxin-type" evidence="4">
    <location>
        <begin position="129"/>
        <end position="160"/>
    </location>
</feature>
<dbReference type="PROSITE" id="PS51379">
    <property type="entry name" value="4FE4S_FER_2"/>
    <property type="match status" value="2"/>
</dbReference>
<dbReference type="PROSITE" id="PS00198">
    <property type="entry name" value="4FE4S_FER_1"/>
    <property type="match status" value="2"/>
</dbReference>
<dbReference type="GO" id="GO:0051536">
    <property type="term" value="F:iron-sulfur cluster binding"/>
    <property type="evidence" value="ECO:0007669"/>
    <property type="project" value="UniProtKB-KW"/>
</dbReference>
<dbReference type="GO" id="GO:0046872">
    <property type="term" value="F:metal ion binding"/>
    <property type="evidence" value="ECO:0007669"/>
    <property type="project" value="UniProtKB-KW"/>
</dbReference>
<dbReference type="EMBL" id="VMGK01000009">
    <property type="protein sequence ID" value="TSC92977.1"/>
    <property type="molecule type" value="Genomic_DNA"/>
</dbReference>
<reference evidence="5 6" key="1">
    <citation type="submission" date="2017-07" db="EMBL/GenBank/DDBJ databases">
        <title>Mechanisms for carbon and nitrogen cycling indicate functional differentiation within the Candidate Phyla Radiation.</title>
        <authorList>
            <person name="Danczak R.E."/>
            <person name="Johnston M.D."/>
            <person name="Kenah C."/>
            <person name="Slattery M."/>
            <person name="Wrighton K.C."/>
            <person name="Wilkins M.J."/>
        </authorList>
    </citation>
    <scope>NUCLEOTIDE SEQUENCE [LARGE SCALE GENOMIC DNA]</scope>
    <source>
        <strain evidence="5">Licking1014_7</strain>
    </source>
</reference>
<evidence type="ECO:0000313" key="6">
    <source>
        <dbReference type="Proteomes" id="UP000315689"/>
    </source>
</evidence>
<proteinExistence type="predicted"/>
<sequence>MAVIAAHPVDLIALSRIEESFSAPPADYYFNRRKENCFLTGITPSPNNKYFNHLLLSYPVEFDLFFHFHTEKIYLVEIGSKLGENFVLKHKNIFFPTQITIKIPPIKTEKNIFSDPVKLAKIIEKSQGKKIWKELEKICLNCGICAWVCPLCYCFSINDEISSSGDACKRCRQWDSCVLPKFSQISGGYNFRPTPGDRLDNWYYHKFVRAVRERGKIDCVGCNRCIENCPAKINFRKIIKKLATKKE</sequence>